<dbReference type="InterPro" id="IPR004394">
    <property type="entry name" value="Iojap/RsfS/C7orf30"/>
</dbReference>
<evidence type="ECO:0008006" key="4">
    <source>
        <dbReference type="Google" id="ProtNLM"/>
    </source>
</evidence>
<dbReference type="NCBIfam" id="TIGR00090">
    <property type="entry name" value="rsfS_iojap_ybeB"/>
    <property type="match status" value="1"/>
</dbReference>
<dbReference type="PANTHER" id="PTHR21043">
    <property type="entry name" value="IOJAP SUPERFAMILY ORTHOLOG"/>
    <property type="match status" value="1"/>
</dbReference>
<evidence type="ECO:0000256" key="1">
    <source>
        <dbReference type="ARBA" id="ARBA00010574"/>
    </source>
</evidence>
<organism evidence="2 3">
    <name type="scientific">Glycocaulis albus</name>
    <dbReference type="NCBI Taxonomy" id="1382801"/>
    <lineage>
        <taxon>Bacteria</taxon>
        <taxon>Pseudomonadati</taxon>
        <taxon>Pseudomonadota</taxon>
        <taxon>Alphaproteobacteria</taxon>
        <taxon>Maricaulales</taxon>
        <taxon>Maricaulaceae</taxon>
        <taxon>Glycocaulis</taxon>
    </lineage>
</organism>
<dbReference type="EMBL" id="BMFS01000003">
    <property type="protein sequence ID" value="GGG95256.1"/>
    <property type="molecule type" value="Genomic_DNA"/>
</dbReference>
<evidence type="ECO:0000313" key="2">
    <source>
        <dbReference type="EMBL" id="GGG95256.1"/>
    </source>
</evidence>
<accession>A0ABQ1XJF0</accession>
<proteinExistence type="inferred from homology"/>
<sequence>MVIASGRSNRHVGALADHLLQALKESGHAHAKVEGLQAADWVLIDAGDVVVHLFRPEVRSFYDLEKMWGGAPETAA</sequence>
<dbReference type="Gene3D" id="3.30.460.10">
    <property type="entry name" value="Beta Polymerase, domain 2"/>
    <property type="match status" value="1"/>
</dbReference>
<evidence type="ECO:0000313" key="3">
    <source>
        <dbReference type="Proteomes" id="UP000648722"/>
    </source>
</evidence>
<keyword evidence="3" id="KW-1185">Reference proteome</keyword>
<protein>
    <recommendedName>
        <fullName evidence="4">Ribosome silencing factor</fullName>
    </recommendedName>
</protein>
<dbReference type="Pfam" id="PF02410">
    <property type="entry name" value="RsfS"/>
    <property type="match status" value="1"/>
</dbReference>
<dbReference type="InterPro" id="IPR043519">
    <property type="entry name" value="NT_sf"/>
</dbReference>
<comment type="caution">
    <text evidence="2">The sequence shown here is derived from an EMBL/GenBank/DDBJ whole genome shotgun (WGS) entry which is preliminary data.</text>
</comment>
<gene>
    <name evidence="2" type="ORF">GCM10007420_08490</name>
</gene>
<dbReference type="PANTHER" id="PTHR21043:SF0">
    <property type="entry name" value="MITOCHONDRIAL ASSEMBLY OF RIBOSOMAL LARGE SUBUNIT PROTEIN 1"/>
    <property type="match status" value="1"/>
</dbReference>
<dbReference type="Proteomes" id="UP000648722">
    <property type="component" value="Unassembled WGS sequence"/>
</dbReference>
<dbReference type="SUPFAM" id="SSF81301">
    <property type="entry name" value="Nucleotidyltransferase"/>
    <property type="match status" value="1"/>
</dbReference>
<reference evidence="3" key="1">
    <citation type="journal article" date="2019" name="Int. J. Syst. Evol. Microbiol.">
        <title>The Global Catalogue of Microorganisms (GCM) 10K type strain sequencing project: providing services to taxonomists for standard genome sequencing and annotation.</title>
        <authorList>
            <consortium name="The Broad Institute Genomics Platform"/>
            <consortium name="The Broad Institute Genome Sequencing Center for Infectious Disease"/>
            <person name="Wu L."/>
            <person name="Ma J."/>
        </authorList>
    </citation>
    <scope>NUCLEOTIDE SEQUENCE [LARGE SCALE GENOMIC DNA]</scope>
    <source>
        <strain evidence="3">CGMCC 1.12766</strain>
    </source>
</reference>
<comment type="similarity">
    <text evidence="1">Belongs to the Iojap/RsfS family.</text>
</comment>
<name>A0ABQ1XJF0_9PROT</name>